<dbReference type="InterPro" id="IPR012415">
    <property type="entry name" value="Restrct_endonuc_II_Cfr10I"/>
</dbReference>
<keyword evidence="2" id="KW-1185">Reference proteome</keyword>
<protein>
    <submittedName>
        <fullName evidence="1">Cfr10I/Bse634I family restriction endonuclease</fullName>
        <ecNumber evidence="1">3.1.21.-</ecNumber>
    </submittedName>
</protein>
<dbReference type="InterPro" id="IPR011335">
    <property type="entry name" value="Restrct_endonuc-II-like"/>
</dbReference>
<reference evidence="1 2" key="1">
    <citation type="submission" date="2021-08" db="EMBL/GenBank/DDBJ databases">
        <title>Genome sequences of Xanthomonas cucurbitae isolates from 5 Midwestern US states.</title>
        <authorList>
            <person name="Hind S.R."/>
        </authorList>
    </citation>
    <scope>NUCLEOTIDE SEQUENCE [LARGE SCALE GENOMIC DNA]</scope>
    <source>
        <strain evidence="1 2">OH_261</strain>
    </source>
</reference>
<dbReference type="RefSeq" id="WP_274396757.1">
    <property type="nucleotide sequence ID" value="NZ_CP082213.1"/>
</dbReference>
<dbReference type="GO" id="GO:0016787">
    <property type="term" value="F:hydrolase activity"/>
    <property type="evidence" value="ECO:0007669"/>
    <property type="project" value="UniProtKB-KW"/>
</dbReference>
<dbReference type="Proteomes" id="UP001214201">
    <property type="component" value="Chromosome"/>
</dbReference>
<dbReference type="GO" id="GO:0004519">
    <property type="term" value="F:endonuclease activity"/>
    <property type="evidence" value="ECO:0007669"/>
    <property type="project" value="UniProtKB-KW"/>
</dbReference>
<keyword evidence="1" id="KW-0378">Hydrolase</keyword>
<dbReference type="EC" id="3.1.21.-" evidence="1"/>
<gene>
    <name evidence="1" type="ORF">K6978_00820</name>
</gene>
<organism evidence="1 2">
    <name type="scientific">Xanthomonas cucurbitae</name>
    <dbReference type="NCBI Taxonomy" id="56453"/>
    <lineage>
        <taxon>Bacteria</taxon>
        <taxon>Pseudomonadati</taxon>
        <taxon>Pseudomonadota</taxon>
        <taxon>Gammaproteobacteria</taxon>
        <taxon>Lysobacterales</taxon>
        <taxon>Lysobacteraceae</taxon>
        <taxon>Xanthomonas</taxon>
    </lineage>
</organism>
<sequence>MPYVSNPATDCAACPYGECIEDRRVNRVANRNTEFRLKQATIVGCTFDTFVPGCDSDPSPDRTFDEYIGQMRANSSGAGLSKFGSGFKLATSAIAKVEGDVFELLEAAALWNAAAAWNRFMDGGLWESQSFTQPVASVATPARKIAIVKLPRGYDAIRLFKPDVRATIQAFERAMQMADMTLGLSSPDIVGVRLPHPLPPELASFLVDIPNLNAGNIVALEEAYRLLEGKLDSSAFLLAIAVKRTTRSDRLYQPLYEATVLKFLIEYVLRGAAFRFYAHLGSYEGADVVKAYKSGLLTSLIRGGMSQKAVDQLYHAVSPKATAQSILDDLPRFPI</sequence>
<evidence type="ECO:0000313" key="1">
    <source>
        <dbReference type="EMBL" id="WDM71788.1"/>
    </source>
</evidence>
<accession>A0ABY7YD23</accession>
<evidence type="ECO:0000313" key="2">
    <source>
        <dbReference type="Proteomes" id="UP001214201"/>
    </source>
</evidence>
<keyword evidence="1" id="KW-0255">Endonuclease</keyword>
<dbReference type="Pfam" id="PF07832">
    <property type="entry name" value="Bse634I"/>
    <property type="match status" value="1"/>
</dbReference>
<dbReference type="EMBL" id="CP082214">
    <property type="protein sequence ID" value="WDM71788.1"/>
    <property type="molecule type" value="Genomic_DNA"/>
</dbReference>
<name>A0ABY7YD23_9XANT</name>
<proteinExistence type="predicted"/>
<dbReference type="Gene3D" id="3.40.91.10">
    <property type="match status" value="1"/>
</dbReference>
<dbReference type="SUPFAM" id="SSF52980">
    <property type="entry name" value="Restriction endonuclease-like"/>
    <property type="match status" value="1"/>
</dbReference>
<keyword evidence="1" id="KW-0540">Nuclease</keyword>